<feature type="transmembrane region" description="Helical" evidence="6">
    <location>
        <begin position="94"/>
        <end position="116"/>
    </location>
</feature>
<evidence type="ECO:0000256" key="4">
    <source>
        <dbReference type="ARBA" id="ARBA00023136"/>
    </source>
</evidence>
<comment type="caution">
    <text evidence="8">The sequence shown here is derived from an EMBL/GenBank/DDBJ whole genome shotgun (WGS) entry which is preliminary data.</text>
</comment>
<proteinExistence type="inferred from homology"/>
<evidence type="ECO:0000313" key="8">
    <source>
        <dbReference type="EMBL" id="KAI1607885.1"/>
    </source>
</evidence>
<organism evidence="8 9">
    <name type="scientific">Exophiala viscosa</name>
    <dbReference type="NCBI Taxonomy" id="2486360"/>
    <lineage>
        <taxon>Eukaryota</taxon>
        <taxon>Fungi</taxon>
        <taxon>Dikarya</taxon>
        <taxon>Ascomycota</taxon>
        <taxon>Pezizomycotina</taxon>
        <taxon>Eurotiomycetes</taxon>
        <taxon>Chaetothyriomycetidae</taxon>
        <taxon>Chaetothyriales</taxon>
        <taxon>Herpotrichiellaceae</taxon>
        <taxon>Exophiala</taxon>
    </lineage>
</organism>
<feature type="transmembrane region" description="Helical" evidence="6">
    <location>
        <begin position="211"/>
        <end position="233"/>
    </location>
</feature>
<dbReference type="AlphaFoldDB" id="A0AAN6I8N0"/>
<evidence type="ECO:0000256" key="5">
    <source>
        <dbReference type="ARBA" id="ARBA00038359"/>
    </source>
</evidence>
<reference evidence="8" key="1">
    <citation type="journal article" date="2022" name="bioRxiv">
        <title>Deciphering the potential niche of two novel black yeast fungi from a biological soil crust based on their genomes, phenotypes, and melanin regulation.</title>
        <authorList>
            <consortium name="DOE Joint Genome Institute"/>
            <person name="Carr E.C."/>
            <person name="Barton Q."/>
            <person name="Grambo S."/>
            <person name="Sullivan M."/>
            <person name="Renfro C.M."/>
            <person name="Kuo A."/>
            <person name="Pangilinan J."/>
            <person name="Lipzen A."/>
            <person name="Keymanesh K."/>
            <person name="Savage E."/>
            <person name="Barry K."/>
            <person name="Grigoriev I.V."/>
            <person name="Riekhof W.R."/>
            <person name="Harris S.S."/>
        </authorList>
    </citation>
    <scope>NUCLEOTIDE SEQUENCE</scope>
    <source>
        <strain evidence="8">JF 03-4F</strain>
    </source>
</reference>
<evidence type="ECO:0000256" key="3">
    <source>
        <dbReference type="ARBA" id="ARBA00022989"/>
    </source>
</evidence>
<dbReference type="EMBL" id="MU404365">
    <property type="protein sequence ID" value="KAI1607885.1"/>
    <property type="molecule type" value="Genomic_DNA"/>
</dbReference>
<evidence type="ECO:0000256" key="2">
    <source>
        <dbReference type="ARBA" id="ARBA00022692"/>
    </source>
</evidence>
<gene>
    <name evidence="8" type="ORF">EDD36DRAFT_110790</name>
</gene>
<protein>
    <recommendedName>
        <fullName evidence="7">Rhodopsin domain-containing protein</fullName>
    </recommendedName>
</protein>
<comment type="similarity">
    <text evidence="5">Belongs to the SAT4 family.</text>
</comment>
<dbReference type="Pfam" id="PF20684">
    <property type="entry name" value="Fung_rhodopsin"/>
    <property type="match status" value="1"/>
</dbReference>
<feature type="transmembrane region" description="Helical" evidence="6">
    <location>
        <begin position="245"/>
        <end position="265"/>
    </location>
</feature>
<dbReference type="GO" id="GO:0016020">
    <property type="term" value="C:membrane"/>
    <property type="evidence" value="ECO:0007669"/>
    <property type="project" value="UniProtKB-SubCell"/>
</dbReference>
<keyword evidence="4 6" id="KW-0472">Membrane</keyword>
<dbReference type="PANTHER" id="PTHR33048:SF166">
    <property type="entry name" value="PTH11-LIKE INTEGRAL MEMBRANE PROTEIN"/>
    <property type="match status" value="1"/>
</dbReference>
<evidence type="ECO:0000313" key="9">
    <source>
        <dbReference type="Proteomes" id="UP001203852"/>
    </source>
</evidence>
<evidence type="ECO:0000259" key="7">
    <source>
        <dbReference type="Pfam" id="PF20684"/>
    </source>
</evidence>
<evidence type="ECO:0000256" key="1">
    <source>
        <dbReference type="ARBA" id="ARBA00004141"/>
    </source>
</evidence>
<feature type="transmembrane region" description="Helical" evidence="6">
    <location>
        <begin position="12"/>
        <end position="32"/>
    </location>
</feature>
<keyword evidence="3 6" id="KW-1133">Transmembrane helix</keyword>
<feature type="transmembrane region" description="Helical" evidence="6">
    <location>
        <begin position="180"/>
        <end position="199"/>
    </location>
</feature>
<keyword evidence="9" id="KW-1185">Reference proteome</keyword>
<evidence type="ECO:0000256" key="6">
    <source>
        <dbReference type="SAM" id="Phobius"/>
    </source>
</evidence>
<sequence>MLVSSQEARVTGWVCAGLALVILIVRVIAARLRRGSFDISTPICTTAILIIAARVAVNQFVLSYGTSNDTINGKGQYFDSDDLEKIKVGSILSLIARLMVTTVYWLQSALLLLFYCRIFEVRAQSTTALIRICWVALPTTYIAVVLATFLECHPFSLYWQIDPNPGKCIKAYIQLLTQGIANIVLDLLLLIISCPLILVRNRTILEKIRLATLFCLGFFCIIVTCVRIAYIYAEDSYQPVRSFWASVQMLVSCFVANAPTIYGSLQLIRRRKTEQTTRRGSRPELWLHLHTADDSTAIPIAPVLDRQGTGSSHKPEKTWSRWIP</sequence>
<name>A0AAN6I8N0_9EURO</name>
<feature type="domain" description="Rhodopsin" evidence="7">
    <location>
        <begin position="47"/>
        <end position="262"/>
    </location>
</feature>
<dbReference type="InterPro" id="IPR052337">
    <property type="entry name" value="SAT4-like"/>
</dbReference>
<dbReference type="InterPro" id="IPR049326">
    <property type="entry name" value="Rhodopsin_dom_fungi"/>
</dbReference>
<keyword evidence="2 6" id="KW-0812">Transmembrane</keyword>
<dbReference type="PANTHER" id="PTHR33048">
    <property type="entry name" value="PTH11-LIKE INTEGRAL MEMBRANE PROTEIN (AFU_ORTHOLOGUE AFUA_5G11245)"/>
    <property type="match status" value="1"/>
</dbReference>
<dbReference type="Proteomes" id="UP001203852">
    <property type="component" value="Unassembled WGS sequence"/>
</dbReference>
<feature type="transmembrane region" description="Helical" evidence="6">
    <location>
        <begin position="128"/>
        <end position="150"/>
    </location>
</feature>
<feature type="transmembrane region" description="Helical" evidence="6">
    <location>
        <begin position="39"/>
        <end position="57"/>
    </location>
</feature>
<accession>A0AAN6I8N0</accession>
<comment type="subcellular location">
    <subcellularLocation>
        <location evidence="1">Membrane</location>
        <topology evidence="1">Multi-pass membrane protein</topology>
    </subcellularLocation>
</comment>